<dbReference type="EMBL" id="JABBGM010000006">
    <property type="protein sequence ID" value="NML94731.1"/>
    <property type="molecule type" value="Genomic_DNA"/>
</dbReference>
<dbReference type="AlphaFoldDB" id="A0A7Y0G9Z5"/>
<sequence length="62" mass="6874">MTIAGNPEPLTYSIADVVRATSLSRARIYQLLSADKLRSVKIGRRTLVDAQSLRDLLQRGCD</sequence>
<proteinExistence type="predicted"/>
<reference evidence="2 3" key="1">
    <citation type="submission" date="2020-04" db="EMBL/GenBank/DDBJ databases">
        <title>Novosphingobium sp. TW-4 isolated from soil.</title>
        <authorList>
            <person name="Dahal R.H."/>
            <person name="Chaudhary D.K."/>
        </authorList>
    </citation>
    <scope>NUCLEOTIDE SEQUENCE [LARGE SCALE GENOMIC DNA]</scope>
    <source>
        <strain evidence="2 3">TW-4</strain>
    </source>
</reference>
<accession>A0A7Y0G9Z5</accession>
<protein>
    <submittedName>
        <fullName evidence="2">Helix-turn-helix domain-containing protein</fullName>
    </submittedName>
</protein>
<name>A0A7Y0G9Z5_9SPHN</name>
<comment type="caution">
    <text evidence="2">The sequence shown here is derived from an EMBL/GenBank/DDBJ whole genome shotgun (WGS) entry which is preliminary data.</text>
</comment>
<dbReference type="Pfam" id="PF12728">
    <property type="entry name" value="HTH_17"/>
    <property type="match status" value="1"/>
</dbReference>
<dbReference type="InterPro" id="IPR041657">
    <property type="entry name" value="HTH_17"/>
</dbReference>
<dbReference type="RefSeq" id="WP_169494022.1">
    <property type="nucleotide sequence ID" value="NZ_JABBGM010000006.1"/>
</dbReference>
<evidence type="ECO:0000313" key="2">
    <source>
        <dbReference type="EMBL" id="NML94731.1"/>
    </source>
</evidence>
<organism evidence="2 3">
    <name type="scientific">Novosphingobium olei</name>
    <dbReference type="NCBI Taxonomy" id="2728851"/>
    <lineage>
        <taxon>Bacteria</taxon>
        <taxon>Pseudomonadati</taxon>
        <taxon>Pseudomonadota</taxon>
        <taxon>Alphaproteobacteria</taxon>
        <taxon>Sphingomonadales</taxon>
        <taxon>Sphingomonadaceae</taxon>
        <taxon>Novosphingobium</taxon>
    </lineage>
</organism>
<dbReference type="Proteomes" id="UP000583556">
    <property type="component" value="Unassembled WGS sequence"/>
</dbReference>
<keyword evidence="3" id="KW-1185">Reference proteome</keyword>
<evidence type="ECO:0000313" key="3">
    <source>
        <dbReference type="Proteomes" id="UP000583556"/>
    </source>
</evidence>
<gene>
    <name evidence="2" type="ORF">HHL27_13735</name>
</gene>
<evidence type="ECO:0000259" key="1">
    <source>
        <dbReference type="Pfam" id="PF12728"/>
    </source>
</evidence>
<feature type="domain" description="Helix-turn-helix" evidence="1">
    <location>
        <begin position="12"/>
        <end position="59"/>
    </location>
</feature>